<name>A0ABU1NFR7_9BURK</name>
<evidence type="ECO:0000256" key="4">
    <source>
        <dbReference type="ARBA" id="ARBA00022475"/>
    </source>
</evidence>
<keyword evidence="11" id="KW-0282">Flagellum</keyword>
<keyword evidence="11" id="KW-0969">Cilium</keyword>
<evidence type="ECO:0000313" key="11">
    <source>
        <dbReference type="EMBL" id="MDR6536876.1"/>
    </source>
</evidence>
<dbReference type="Proteomes" id="UP001184230">
    <property type="component" value="Unassembled WGS sequence"/>
</dbReference>
<accession>A0ABU1NFR7</accession>
<dbReference type="RefSeq" id="WP_309902307.1">
    <property type="nucleotide sequence ID" value="NZ_JAVDRF010000005.1"/>
</dbReference>
<dbReference type="EMBL" id="JAVDRF010000005">
    <property type="protein sequence ID" value="MDR6536876.1"/>
    <property type="molecule type" value="Genomic_DNA"/>
</dbReference>
<keyword evidence="4" id="KW-1003">Cell membrane</keyword>
<evidence type="ECO:0000256" key="9">
    <source>
        <dbReference type="ARBA" id="ARBA00023136"/>
    </source>
</evidence>
<evidence type="ECO:0000256" key="8">
    <source>
        <dbReference type="ARBA" id="ARBA00022989"/>
    </source>
</evidence>
<keyword evidence="11" id="KW-0966">Cell projection</keyword>
<keyword evidence="8" id="KW-1133">Transmembrane helix</keyword>
<gene>
    <name evidence="11" type="ORF">J2739_002649</name>
</gene>
<organism evidence="11 12">
    <name type="scientific">Variovorax soli</name>
    <dbReference type="NCBI Taxonomy" id="376815"/>
    <lineage>
        <taxon>Bacteria</taxon>
        <taxon>Pseudomonadati</taxon>
        <taxon>Pseudomonadota</taxon>
        <taxon>Betaproteobacteria</taxon>
        <taxon>Burkholderiales</taxon>
        <taxon>Comamonadaceae</taxon>
        <taxon>Variovorax</taxon>
    </lineage>
</organism>
<protein>
    <recommendedName>
        <fullName evidence="10">Flagellar protein FliL</fullName>
    </recommendedName>
</protein>
<comment type="subcellular location">
    <subcellularLocation>
        <location evidence="10">Cell inner membrane</location>
    </subcellularLocation>
    <subcellularLocation>
        <location evidence="2">Cell membrane</location>
        <topology evidence="2">Single-pass membrane protein</topology>
    </subcellularLocation>
</comment>
<evidence type="ECO:0000256" key="3">
    <source>
        <dbReference type="ARBA" id="ARBA00008281"/>
    </source>
</evidence>
<dbReference type="PANTHER" id="PTHR35091">
    <property type="entry name" value="FLAGELLAR PROTEIN FLIL"/>
    <property type="match status" value="1"/>
</dbReference>
<evidence type="ECO:0000256" key="1">
    <source>
        <dbReference type="ARBA" id="ARBA00002254"/>
    </source>
</evidence>
<evidence type="ECO:0000256" key="2">
    <source>
        <dbReference type="ARBA" id="ARBA00004162"/>
    </source>
</evidence>
<dbReference type="InterPro" id="IPR005503">
    <property type="entry name" value="FliL"/>
</dbReference>
<keyword evidence="5 10" id="KW-0145">Chemotaxis</keyword>
<dbReference type="Pfam" id="PF03748">
    <property type="entry name" value="FliL"/>
    <property type="match status" value="1"/>
</dbReference>
<reference evidence="11 12" key="1">
    <citation type="submission" date="2023-07" db="EMBL/GenBank/DDBJ databases">
        <title>Sorghum-associated microbial communities from plants grown in Nebraska, USA.</title>
        <authorList>
            <person name="Schachtman D."/>
        </authorList>
    </citation>
    <scope>NUCLEOTIDE SEQUENCE [LARGE SCALE GENOMIC DNA]</scope>
    <source>
        <strain evidence="11 12">DS1781</strain>
    </source>
</reference>
<keyword evidence="12" id="KW-1185">Reference proteome</keyword>
<dbReference type="PANTHER" id="PTHR35091:SF2">
    <property type="entry name" value="FLAGELLAR PROTEIN FLIL"/>
    <property type="match status" value="1"/>
</dbReference>
<keyword evidence="10" id="KW-0997">Cell inner membrane</keyword>
<comment type="function">
    <text evidence="1 10">Controls the rotational direction of flagella during chemotaxis.</text>
</comment>
<proteinExistence type="inferred from homology"/>
<evidence type="ECO:0000256" key="7">
    <source>
        <dbReference type="ARBA" id="ARBA00022779"/>
    </source>
</evidence>
<keyword evidence="6" id="KW-0812">Transmembrane</keyword>
<dbReference type="NCBIfam" id="NF005435">
    <property type="entry name" value="PRK07021.1"/>
    <property type="match status" value="1"/>
</dbReference>
<comment type="caution">
    <text evidence="11">The sequence shown here is derived from an EMBL/GenBank/DDBJ whole genome shotgun (WGS) entry which is preliminary data.</text>
</comment>
<evidence type="ECO:0000256" key="6">
    <source>
        <dbReference type="ARBA" id="ARBA00022692"/>
    </source>
</evidence>
<evidence type="ECO:0000313" key="12">
    <source>
        <dbReference type="Proteomes" id="UP001184230"/>
    </source>
</evidence>
<keyword evidence="9 10" id="KW-0472">Membrane</keyword>
<sequence>MATSTSLPSAAAAPRSSKLLIGLLLVASLAALAGGGYALSRSRLFAHEAPAAAPSNTMPKPIFVTLEPLTVNVQSEGRSRFLHIGMALKVNDEAAKAQLVEFMPELRSRLLLLLSNRQPETLLSTQDKARLAEEIRTELNRPLSAGAPPQAIAGVSFNTFVVQ</sequence>
<keyword evidence="7 10" id="KW-0283">Flagellar rotation</keyword>
<evidence type="ECO:0000256" key="10">
    <source>
        <dbReference type="RuleBase" id="RU364125"/>
    </source>
</evidence>
<comment type="similarity">
    <text evidence="3 10">Belongs to the FliL family.</text>
</comment>
<evidence type="ECO:0000256" key="5">
    <source>
        <dbReference type="ARBA" id="ARBA00022500"/>
    </source>
</evidence>